<dbReference type="RefSeq" id="XP_016645293.1">
    <property type="nucleotide sequence ID" value="XM_016784996.1"/>
</dbReference>
<dbReference type="SMART" id="SM00382">
    <property type="entry name" value="AAA"/>
    <property type="match status" value="1"/>
</dbReference>
<comment type="caution">
    <text evidence="3">The sequence shown here is derived from an EMBL/GenBank/DDBJ whole genome shotgun (WGS) entry which is preliminary data.</text>
</comment>
<dbReference type="AlphaFoldDB" id="A0A084GDT2"/>
<sequence>MSKCRVFTFYNHGSGPVPQWSQYQNPREEERRLKDLGKSFAIIRRVSRVNGAWVASAIEVQCPLIRTALDVVFKDYPDWYPDASPYVFTPPFAPFVHRWYEFNLYCDTVRQRAPASDILKHLLLLRDELKGRTTNDLATLKLVEETRAVSFNNIWLVLAPGRLMLSERGGKPEVFKLVQAVFRPGSHGEEDQYMLTLAAVDWNGSSTAVRIVAQGIKKYENTISVGKLPVVPADLSKGWDKLRPLVLSRGRRFEALRGFHLKAYTGSKYSWRLAPTGTRMVEMASPVSGRIVIDTYAYHRIQQTENIVKEWAPLQILREPMNGMSVGRLRGSLMLDRAQGAANPSMEGGRGEEVFTPLTDEECIITPSRVKGFDLATNEWCEFDIDSIRDIVWDPAPYDNLVLPEGEKDLIRAFVNRPKIDNFGFDDFVAHKGQGIIILLCGPPGVGKTLTAEALAEKSRVPLYTLSAGDLGTKADTVEKGLMKALDCCQLWNGVLLIDEADVFLKSRDMAAASHRNELVSIFLRRLEYYRGVMFLTTNRLPDIDTAFKSRIDLIIPYSDLDAPSRRKVWVNFIQKLKPGTAQVSERDFDQLAETPLNGREIKNLIKTALVLAHRDLPLRLKHLEVVLDIRKRVADMDVADAQRDANGGDNEDDGYDDYDDYDDYEENDTEDPCHCE</sequence>
<feature type="region of interest" description="Disordered" evidence="1">
    <location>
        <begin position="641"/>
        <end position="677"/>
    </location>
</feature>
<dbReference type="KEGG" id="sapo:SAPIO_CDS1813"/>
<dbReference type="PANTHER" id="PTHR46411">
    <property type="entry name" value="FAMILY ATPASE, PUTATIVE-RELATED"/>
    <property type="match status" value="1"/>
</dbReference>
<dbReference type="Proteomes" id="UP000028545">
    <property type="component" value="Unassembled WGS sequence"/>
</dbReference>
<dbReference type="GO" id="GO:0005524">
    <property type="term" value="F:ATP binding"/>
    <property type="evidence" value="ECO:0007669"/>
    <property type="project" value="InterPro"/>
</dbReference>
<dbReference type="EMBL" id="JOWA01000077">
    <property type="protein sequence ID" value="KEZ45494.1"/>
    <property type="molecule type" value="Genomic_DNA"/>
</dbReference>
<dbReference type="GeneID" id="27720885"/>
<evidence type="ECO:0000313" key="4">
    <source>
        <dbReference type="Proteomes" id="UP000028545"/>
    </source>
</evidence>
<dbReference type="Pfam" id="PF22942">
    <property type="entry name" value="DUF7025"/>
    <property type="match status" value="1"/>
</dbReference>
<dbReference type="OMA" id="WENQERI"/>
<evidence type="ECO:0000256" key="1">
    <source>
        <dbReference type="SAM" id="MobiDB-lite"/>
    </source>
</evidence>
<reference evidence="3 4" key="1">
    <citation type="journal article" date="2014" name="Genome Announc.">
        <title>Draft genome sequence of the pathogenic fungus Scedosporium apiospermum.</title>
        <authorList>
            <person name="Vandeputte P."/>
            <person name="Ghamrawi S."/>
            <person name="Rechenmann M."/>
            <person name="Iltis A."/>
            <person name="Giraud S."/>
            <person name="Fleury M."/>
            <person name="Thornton C."/>
            <person name="Delhaes L."/>
            <person name="Meyer W."/>
            <person name="Papon N."/>
            <person name="Bouchara J.P."/>
        </authorList>
    </citation>
    <scope>NUCLEOTIDE SEQUENCE [LARGE SCALE GENOMIC DNA]</scope>
    <source>
        <strain evidence="3 4">IHEM 14462</strain>
    </source>
</reference>
<dbReference type="OrthoDB" id="10042665at2759"/>
<dbReference type="SUPFAM" id="SSF52540">
    <property type="entry name" value="P-loop containing nucleoside triphosphate hydrolases"/>
    <property type="match status" value="1"/>
</dbReference>
<feature type="domain" description="AAA+ ATPase" evidence="2">
    <location>
        <begin position="434"/>
        <end position="562"/>
    </location>
</feature>
<dbReference type="GO" id="GO:0016887">
    <property type="term" value="F:ATP hydrolysis activity"/>
    <property type="evidence" value="ECO:0007669"/>
    <property type="project" value="InterPro"/>
</dbReference>
<evidence type="ECO:0000313" key="3">
    <source>
        <dbReference type="EMBL" id="KEZ45494.1"/>
    </source>
</evidence>
<evidence type="ECO:0000259" key="2">
    <source>
        <dbReference type="SMART" id="SM00382"/>
    </source>
</evidence>
<dbReference type="PANTHER" id="PTHR46411:SF3">
    <property type="entry name" value="AAA+ ATPASE DOMAIN-CONTAINING PROTEIN"/>
    <property type="match status" value="1"/>
</dbReference>
<name>A0A084GDT2_PSEDA</name>
<protein>
    <recommendedName>
        <fullName evidence="2">AAA+ ATPase domain-containing protein</fullName>
    </recommendedName>
</protein>
<dbReference type="InterPro" id="IPR054289">
    <property type="entry name" value="DUF7025"/>
</dbReference>
<dbReference type="VEuPathDB" id="FungiDB:SAPIO_CDS1813"/>
<organism evidence="3 4">
    <name type="scientific">Pseudallescheria apiosperma</name>
    <name type="common">Scedosporium apiospermum</name>
    <dbReference type="NCBI Taxonomy" id="563466"/>
    <lineage>
        <taxon>Eukaryota</taxon>
        <taxon>Fungi</taxon>
        <taxon>Dikarya</taxon>
        <taxon>Ascomycota</taxon>
        <taxon>Pezizomycotina</taxon>
        <taxon>Sordariomycetes</taxon>
        <taxon>Hypocreomycetidae</taxon>
        <taxon>Microascales</taxon>
        <taxon>Microascaceae</taxon>
        <taxon>Scedosporium</taxon>
    </lineage>
</organism>
<dbReference type="InterPro" id="IPR003593">
    <property type="entry name" value="AAA+_ATPase"/>
</dbReference>
<proteinExistence type="predicted"/>
<feature type="compositionally biased region" description="Acidic residues" evidence="1">
    <location>
        <begin position="650"/>
        <end position="671"/>
    </location>
</feature>
<dbReference type="Pfam" id="PF00004">
    <property type="entry name" value="AAA"/>
    <property type="match status" value="1"/>
</dbReference>
<dbReference type="InterPro" id="IPR003959">
    <property type="entry name" value="ATPase_AAA_core"/>
</dbReference>
<dbReference type="InterPro" id="IPR027417">
    <property type="entry name" value="P-loop_NTPase"/>
</dbReference>
<dbReference type="CDD" id="cd19481">
    <property type="entry name" value="RecA-like_protease"/>
    <property type="match status" value="1"/>
</dbReference>
<gene>
    <name evidence="3" type="ORF">SAPIO_CDS1813</name>
</gene>
<dbReference type="HOGENOM" id="CLU_004471_6_2_1"/>
<keyword evidence="4" id="KW-1185">Reference proteome</keyword>
<accession>A0A084GDT2</accession>
<dbReference type="Gene3D" id="3.40.50.300">
    <property type="entry name" value="P-loop containing nucleotide triphosphate hydrolases"/>
    <property type="match status" value="1"/>
</dbReference>